<evidence type="ECO:0000256" key="13">
    <source>
        <dbReference type="ARBA" id="ARBA00023034"/>
    </source>
</evidence>
<evidence type="ECO:0000256" key="8">
    <source>
        <dbReference type="ARBA" id="ARBA00022741"/>
    </source>
</evidence>
<evidence type="ECO:0000256" key="5">
    <source>
        <dbReference type="ARBA" id="ARBA00019961"/>
    </source>
</evidence>
<keyword evidence="13 22" id="KW-0333">Golgi apparatus</keyword>
<evidence type="ECO:0000256" key="6">
    <source>
        <dbReference type="ARBA" id="ARBA00021124"/>
    </source>
</evidence>
<reference evidence="24 25" key="1">
    <citation type="submission" date="2016-10" db="EMBL/GenBank/DDBJ databases">
        <title>The genome sequence of Colletotrichum fioriniae PJ7.</title>
        <authorList>
            <person name="Baroncelli R."/>
        </authorList>
    </citation>
    <scope>NUCLEOTIDE SEQUENCE [LARGE SCALE GENOMIC DNA]</scope>
    <source>
        <strain evidence="24">Col 31</strain>
    </source>
</reference>
<evidence type="ECO:0000256" key="10">
    <source>
        <dbReference type="ARBA" id="ARBA00022824"/>
    </source>
</evidence>
<comment type="caution">
    <text evidence="24">The sequence shown here is derived from an EMBL/GenBank/DDBJ whole genome shotgun (WGS) entry which is preliminary data.</text>
</comment>
<name>A0AAI9UPL4_9PEZI</name>
<dbReference type="GO" id="GO:0016192">
    <property type="term" value="P:vesicle-mediated transport"/>
    <property type="evidence" value="ECO:0007669"/>
    <property type="project" value="UniProtKB-KW"/>
</dbReference>
<dbReference type="SMART" id="SM00178">
    <property type="entry name" value="SAR"/>
    <property type="match status" value="1"/>
</dbReference>
<evidence type="ECO:0000256" key="19">
    <source>
        <dbReference type="PIRSR" id="PIRSR606687-2"/>
    </source>
</evidence>
<dbReference type="PRINTS" id="PR00328">
    <property type="entry name" value="SAR1GTPBP"/>
</dbReference>
<keyword evidence="8 19" id="KW-0547">Nucleotide-binding</keyword>
<feature type="binding site" evidence="19">
    <location>
        <position position="188"/>
    </location>
    <ligand>
        <name>GTP</name>
        <dbReference type="ChEBI" id="CHEBI:37565"/>
    </ligand>
</feature>
<proteinExistence type="inferred from homology"/>
<evidence type="ECO:0000256" key="15">
    <source>
        <dbReference type="ARBA" id="ARBA00023136"/>
    </source>
</evidence>
<keyword evidence="12 22" id="KW-0653">Protein transport</keyword>
<keyword evidence="11 22" id="KW-0931">ER-Golgi transport</keyword>
<dbReference type="NCBIfam" id="TIGR00231">
    <property type="entry name" value="small_GTP"/>
    <property type="match status" value="1"/>
</dbReference>
<feature type="compositionally biased region" description="Polar residues" evidence="23">
    <location>
        <begin position="129"/>
        <end position="141"/>
    </location>
</feature>
<keyword evidence="10 22" id="KW-0256">Endoplasmic reticulum</keyword>
<dbReference type="Pfam" id="PF00025">
    <property type="entry name" value="Arf"/>
    <property type="match status" value="1"/>
</dbReference>
<feature type="non-terminal residue" evidence="24">
    <location>
        <position position="1"/>
    </location>
</feature>
<dbReference type="GO" id="GO:0003924">
    <property type="term" value="F:GTPase activity"/>
    <property type="evidence" value="ECO:0007669"/>
    <property type="project" value="InterPro"/>
</dbReference>
<dbReference type="GO" id="GO:0005525">
    <property type="term" value="F:GTP binding"/>
    <property type="evidence" value="ECO:0007669"/>
    <property type="project" value="UniProtKB-KW"/>
</dbReference>
<keyword evidence="25" id="KW-1185">Reference proteome</keyword>
<feature type="binding site" evidence="20">
    <location>
        <position position="229"/>
    </location>
    <ligand>
        <name>GTP</name>
        <dbReference type="ChEBI" id="CHEBI:37565"/>
    </ligand>
</feature>
<evidence type="ECO:0000313" key="25">
    <source>
        <dbReference type="Proteomes" id="UP001239795"/>
    </source>
</evidence>
<dbReference type="InterPro" id="IPR005225">
    <property type="entry name" value="Small_GTP-bd"/>
</dbReference>
<comment type="catalytic activity">
    <reaction evidence="17">
        <text>GTP + H2O = GDP + phosphate + H(+)</text>
        <dbReference type="Rhea" id="RHEA:19669"/>
        <dbReference type="ChEBI" id="CHEBI:15377"/>
        <dbReference type="ChEBI" id="CHEBI:15378"/>
        <dbReference type="ChEBI" id="CHEBI:37565"/>
        <dbReference type="ChEBI" id="CHEBI:43474"/>
        <dbReference type="ChEBI" id="CHEBI:58189"/>
    </reaction>
</comment>
<evidence type="ECO:0000256" key="9">
    <source>
        <dbReference type="ARBA" id="ARBA00022801"/>
    </source>
</evidence>
<keyword evidence="9" id="KW-0378">Hydrolase</keyword>
<accession>A0AAI9UPL4</accession>
<feature type="binding site" evidence="19">
    <location>
        <position position="329"/>
    </location>
    <ligand>
        <name>GTP</name>
        <dbReference type="ChEBI" id="CHEBI:37565"/>
    </ligand>
</feature>
<dbReference type="GO" id="GO:0046872">
    <property type="term" value="F:metal ion binding"/>
    <property type="evidence" value="ECO:0007669"/>
    <property type="project" value="UniProtKB-KW"/>
</dbReference>
<evidence type="ECO:0000256" key="11">
    <source>
        <dbReference type="ARBA" id="ARBA00022892"/>
    </source>
</evidence>
<dbReference type="SUPFAM" id="SSF52540">
    <property type="entry name" value="P-loop containing nucleoside triphosphate hydrolases"/>
    <property type="match status" value="1"/>
</dbReference>
<feature type="binding site" evidence="19">
    <location>
        <position position="189"/>
    </location>
    <ligand>
        <name>GTP</name>
        <dbReference type="ChEBI" id="CHEBI:37565"/>
    </ligand>
</feature>
<evidence type="ECO:0000256" key="17">
    <source>
        <dbReference type="ARBA" id="ARBA00048548"/>
    </source>
</evidence>
<evidence type="ECO:0000256" key="16">
    <source>
        <dbReference type="ARBA" id="ARBA00023329"/>
    </source>
</evidence>
<dbReference type="Proteomes" id="UP001239795">
    <property type="component" value="Unassembled WGS sequence"/>
</dbReference>
<evidence type="ECO:0000256" key="21">
    <source>
        <dbReference type="PIRSR" id="PIRSR606689-2"/>
    </source>
</evidence>
<protein>
    <recommendedName>
        <fullName evidence="6">Small COPII coat GTPase SAR1</fullName>
    </recommendedName>
    <alternativeName>
        <fullName evidence="5">Small COPII coat GTPase sar1</fullName>
    </alternativeName>
</protein>
<keyword evidence="14 20" id="KW-0342">GTP-binding</keyword>
<dbReference type="AlphaFoldDB" id="A0AAI9UPL4"/>
<feature type="binding site" evidence="21">
    <location>
        <position position="207"/>
    </location>
    <ligand>
        <name>Mg(2+)</name>
        <dbReference type="ChEBI" id="CHEBI:18420"/>
    </ligand>
</feature>
<dbReference type="PROSITE" id="PS51422">
    <property type="entry name" value="SAR1"/>
    <property type="match status" value="1"/>
</dbReference>
<dbReference type="FunFam" id="3.40.50.300:FF:000161">
    <property type="entry name" value="Small COPII coat GTPase"/>
    <property type="match status" value="1"/>
</dbReference>
<dbReference type="EMBL" id="MLGG01000009">
    <property type="protein sequence ID" value="KAK1462158.1"/>
    <property type="molecule type" value="Genomic_DNA"/>
</dbReference>
<dbReference type="Gene3D" id="3.40.50.300">
    <property type="entry name" value="P-loop containing nucleotide triphosphate hydrolases"/>
    <property type="match status" value="1"/>
</dbReference>
<organism evidence="24 25">
    <name type="scientific">Colletotrichum melonis</name>
    <dbReference type="NCBI Taxonomy" id="1209925"/>
    <lineage>
        <taxon>Eukaryota</taxon>
        <taxon>Fungi</taxon>
        <taxon>Dikarya</taxon>
        <taxon>Ascomycota</taxon>
        <taxon>Pezizomycotina</taxon>
        <taxon>Sordariomycetes</taxon>
        <taxon>Hypocreomycetidae</taxon>
        <taxon>Glomerellales</taxon>
        <taxon>Glomerellaceae</taxon>
        <taxon>Colletotrichum</taxon>
        <taxon>Colletotrichum acutatum species complex</taxon>
    </lineage>
</organism>
<dbReference type="GO" id="GO:0000139">
    <property type="term" value="C:Golgi membrane"/>
    <property type="evidence" value="ECO:0007669"/>
    <property type="project" value="UniProtKB-SubCell"/>
</dbReference>
<feature type="binding site" evidence="19">
    <location>
        <position position="328"/>
    </location>
    <ligand>
        <name>GTP</name>
        <dbReference type="ChEBI" id="CHEBI:37565"/>
    </ligand>
</feature>
<feature type="binding site" evidence="19">
    <location>
        <position position="190"/>
    </location>
    <ligand>
        <name>GTP</name>
        <dbReference type="ChEBI" id="CHEBI:37565"/>
    </ligand>
</feature>
<evidence type="ECO:0000256" key="20">
    <source>
        <dbReference type="PIRSR" id="PIRSR606689-1"/>
    </source>
</evidence>
<evidence type="ECO:0000256" key="4">
    <source>
        <dbReference type="ARBA" id="ARBA00007507"/>
    </source>
</evidence>
<gene>
    <name evidence="24" type="ORF">CMEL01_14125</name>
</gene>
<feature type="binding site" evidence="19">
    <location>
        <position position="186"/>
    </location>
    <ligand>
        <name>GTP</name>
        <dbReference type="ChEBI" id="CHEBI:37565"/>
    </ligand>
</feature>
<feature type="binding site" evidence="21">
    <location>
        <position position="190"/>
    </location>
    <ligand>
        <name>Mg(2+)</name>
        <dbReference type="ChEBI" id="CHEBI:18420"/>
    </ligand>
</feature>
<feature type="binding site" evidence="19">
    <location>
        <position position="285"/>
    </location>
    <ligand>
        <name>GTP</name>
        <dbReference type="ChEBI" id="CHEBI:37565"/>
    </ligand>
</feature>
<evidence type="ECO:0000256" key="22">
    <source>
        <dbReference type="RuleBase" id="RU003926"/>
    </source>
</evidence>
<keyword evidence="16" id="KW-0968">Cytoplasmic vesicle</keyword>
<dbReference type="CDD" id="cd00879">
    <property type="entry name" value="Sar1"/>
    <property type="match status" value="1"/>
</dbReference>
<evidence type="ECO:0000256" key="3">
    <source>
        <dbReference type="ARBA" id="ARBA00004397"/>
    </source>
</evidence>
<feature type="binding site" evidence="20">
    <location>
        <begin position="285"/>
        <end position="288"/>
    </location>
    <ligand>
        <name>GTP</name>
        <dbReference type="ChEBI" id="CHEBI:37565"/>
    </ligand>
</feature>
<dbReference type="InterPro" id="IPR006689">
    <property type="entry name" value="Small_GTPase_ARF/SAR"/>
</dbReference>
<keyword evidence="7 22" id="KW-0813">Transport</keyword>
<evidence type="ECO:0000256" key="23">
    <source>
        <dbReference type="SAM" id="MobiDB-lite"/>
    </source>
</evidence>
<evidence type="ECO:0000256" key="14">
    <source>
        <dbReference type="ARBA" id="ARBA00023134"/>
    </source>
</evidence>
<dbReference type="InterPro" id="IPR006687">
    <property type="entry name" value="Small_GTPase_SAR1"/>
</dbReference>
<dbReference type="InterPro" id="IPR027417">
    <property type="entry name" value="P-loop_NTPase"/>
</dbReference>
<dbReference type="GO" id="GO:0006886">
    <property type="term" value="P:intracellular protein transport"/>
    <property type="evidence" value="ECO:0007669"/>
    <property type="project" value="InterPro"/>
</dbReference>
<keyword evidence="18" id="KW-0460">Magnesium</keyword>
<feature type="binding site" evidence="20">
    <location>
        <begin position="183"/>
        <end position="190"/>
    </location>
    <ligand>
        <name>GTP</name>
        <dbReference type="ChEBI" id="CHEBI:37565"/>
    </ligand>
</feature>
<evidence type="ECO:0000256" key="2">
    <source>
        <dbReference type="ARBA" id="ARBA00004299"/>
    </source>
</evidence>
<dbReference type="SMART" id="SM00177">
    <property type="entry name" value="ARF"/>
    <property type="match status" value="1"/>
</dbReference>
<keyword evidence="15" id="KW-0472">Membrane</keyword>
<feature type="region of interest" description="Disordered" evidence="23">
    <location>
        <begin position="111"/>
        <end position="141"/>
    </location>
</feature>
<feature type="binding site" evidence="19">
    <location>
        <position position="191"/>
    </location>
    <ligand>
        <name>GTP</name>
        <dbReference type="ChEBI" id="CHEBI:37565"/>
    </ligand>
</feature>
<comment type="similarity">
    <text evidence="4 22">Belongs to the small GTPase superfamily. SAR1 family.</text>
</comment>
<dbReference type="GO" id="GO:0005789">
    <property type="term" value="C:endoplasmic reticulum membrane"/>
    <property type="evidence" value="ECO:0007669"/>
    <property type="project" value="UniProtKB-SubCell"/>
</dbReference>
<evidence type="ECO:0000256" key="1">
    <source>
        <dbReference type="ARBA" id="ARBA00004255"/>
    </source>
</evidence>
<keyword evidence="18" id="KW-0479">Metal-binding</keyword>
<sequence>VPSSQTAVDSTRCICGASPIRGSPRFKAHPPQHTAIRNSKCASQNSQHAPPLTHLLSCCSSRLSDPAPISPGSPPSLLCKVAPSSASPVPPSPDLGTSPFVHARRRLVSWEQKPEHRNLPDLNLPTPPSSTNHPHNTDNNLAPSSSRCGLLTGTDWYSLSSLVYDVLSSLGLLNKHAKLLFLGLDNAGKTTLLHMLKNDRVAILQPTLHPTSEELAIGNVRFTTFDLGGHQQARRLWKDYFPEVNGIVFLVDAKDHERFPEAKAELDALLSMEELAKVPFVILGNKIDHPDAISEEELRHQLGMYQTTGKGKVPLEGIRPIEVFMCSVVLRQGYGDGIRWLSQYV</sequence>
<evidence type="ECO:0000313" key="24">
    <source>
        <dbReference type="EMBL" id="KAK1462158.1"/>
    </source>
</evidence>
<feature type="binding site" evidence="19">
    <location>
        <position position="286"/>
    </location>
    <ligand>
        <name>GTP</name>
        <dbReference type="ChEBI" id="CHEBI:37565"/>
    </ligand>
</feature>
<dbReference type="PANTHER" id="PTHR45684">
    <property type="entry name" value="RE74312P"/>
    <property type="match status" value="1"/>
</dbReference>
<evidence type="ECO:0000256" key="18">
    <source>
        <dbReference type="PIRSR" id="PIRSR606687-1"/>
    </source>
</evidence>
<evidence type="ECO:0000256" key="12">
    <source>
        <dbReference type="ARBA" id="ARBA00022927"/>
    </source>
</evidence>
<evidence type="ECO:0000256" key="7">
    <source>
        <dbReference type="ARBA" id="ARBA00022448"/>
    </source>
</evidence>
<dbReference type="GO" id="GO:0012507">
    <property type="term" value="C:ER to Golgi transport vesicle membrane"/>
    <property type="evidence" value="ECO:0007669"/>
    <property type="project" value="UniProtKB-SubCell"/>
</dbReference>
<comment type="subcellular location">
    <subcellularLocation>
        <location evidence="2">Cytoplasmic vesicle</location>
        <location evidence="2">COPII-coated vesicle membrane</location>
        <topology evidence="2">Peripheral membrane protein</topology>
        <orientation evidence="2">Cytoplasmic side</orientation>
    </subcellularLocation>
    <subcellularLocation>
        <location evidence="3">Endoplasmic reticulum membrane</location>
        <topology evidence="3">Peripheral membrane protein</topology>
        <orientation evidence="3">Cytoplasmic side</orientation>
    </subcellularLocation>
    <subcellularLocation>
        <location evidence="1">Golgi apparatus membrane</location>
        <topology evidence="1">Peripheral membrane protein</topology>
        <orientation evidence="1">Cytoplasmic side</orientation>
    </subcellularLocation>
</comment>
<dbReference type="PROSITE" id="PS51417">
    <property type="entry name" value="ARF"/>
    <property type="match status" value="1"/>
</dbReference>
<feature type="binding site" evidence="18">
    <location>
        <position position="185"/>
    </location>
    <ligand>
        <name>Mg(2+)</name>
        <dbReference type="ChEBI" id="CHEBI:18420"/>
    </ligand>
</feature>
<feature type="binding site" evidence="19">
    <location>
        <position position="288"/>
    </location>
    <ligand>
        <name>GTP</name>
        <dbReference type="ChEBI" id="CHEBI:37565"/>
    </ligand>
</feature>